<dbReference type="InterPro" id="IPR007422">
    <property type="entry name" value="Peptidase_Prp"/>
</dbReference>
<gene>
    <name evidence="7" type="ORF">H9826_03510</name>
</gene>
<protein>
    <recommendedName>
        <fullName evidence="6">Ribosomal processing cysteine protease Prp</fullName>
    </recommendedName>
</protein>
<organism evidence="7 8">
    <name type="scientific">Candidatus Intestinimonas merdavium</name>
    <dbReference type="NCBI Taxonomy" id="2838622"/>
    <lineage>
        <taxon>Bacteria</taxon>
        <taxon>Bacillati</taxon>
        <taxon>Bacillota</taxon>
        <taxon>Clostridia</taxon>
        <taxon>Eubacteriales</taxon>
        <taxon>Intestinimonas</taxon>
    </lineage>
</organism>
<keyword evidence="3" id="KW-0378">Hydrolase</keyword>
<keyword evidence="2 7" id="KW-0645">Protease</keyword>
<dbReference type="AlphaFoldDB" id="A0A9D2CE15"/>
<evidence type="ECO:0000256" key="5">
    <source>
        <dbReference type="ARBA" id="ARBA00044503"/>
    </source>
</evidence>
<name>A0A9D2CE15_9FIRM</name>
<dbReference type="Proteomes" id="UP000886824">
    <property type="component" value="Unassembled WGS sequence"/>
</dbReference>
<comment type="similarity">
    <text evidence="5">Belongs to the Prp family.</text>
</comment>
<proteinExistence type="inferred from homology"/>
<evidence type="ECO:0000256" key="1">
    <source>
        <dbReference type="ARBA" id="ARBA00022517"/>
    </source>
</evidence>
<evidence type="ECO:0000313" key="7">
    <source>
        <dbReference type="EMBL" id="HIY73034.1"/>
    </source>
</evidence>
<dbReference type="GO" id="GO:0042254">
    <property type="term" value="P:ribosome biogenesis"/>
    <property type="evidence" value="ECO:0007669"/>
    <property type="project" value="UniProtKB-KW"/>
</dbReference>
<dbReference type="Pfam" id="PF04327">
    <property type="entry name" value="Peptidase_Prp"/>
    <property type="match status" value="1"/>
</dbReference>
<dbReference type="GO" id="GO:0006508">
    <property type="term" value="P:proteolysis"/>
    <property type="evidence" value="ECO:0007669"/>
    <property type="project" value="UniProtKB-KW"/>
</dbReference>
<reference evidence="7" key="2">
    <citation type="submission" date="2021-04" db="EMBL/GenBank/DDBJ databases">
        <authorList>
            <person name="Gilroy R."/>
        </authorList>
    </citation>
    <scope>NUCLEOTIDE SEQUENCE</scope>
    <source>
        <strain evidence="7">CHK33-7979</strain>
    </source>
</reference>
<dbReference type="CDD" id="cd16332">
    <property type="entry name" value="Prp-like"/>
    <property type="match status" value="1"/>
</dbReference>
<evidence type="ECO:0000256" key="4">
    <source>
        <dbReference type="ARBA" id="ARBA00022807"/>
    </source>
</evidence>
<comment type="caution">
    <text evidence="7">The sequence shown here is derived from an EMBL/GenBank/DDBJ whole genome shotgun (WGS) entry which is preliminary data.</text>
</comment>
<dbReference type="PANTHER" id="PTHR39178:SF1">
    <property type="entry name" value="RIBOSOMAL-PROCESSING CYSTEINE PROTEASE PRP"/>
    <property type="match status" value="1"/>
</dbReference>
<sequence length="111" mass="12009">MIEVTFFTEGSRLTGFEVKGHSGLASQGEDILCAAVTSAVRLTECAVNDVLGLEAAVKVREKDASITLKLPGGLGQTNESTCQTLLTAMMVYFADLREEYPDNIIVYDMEV</sequence>
<evidence type="ECO:0000256" key="3">
    <source>
        <dbReference type="ARBA" id="ARBA00022801"/>
    </source>
</evidence>
<keyword evidence="1" id="KW-0690">Ribosome biogenesis</keyword>
<keyword evidence="4" id="KW-0788">Thiol protease</keyword>
<accession>A0A9D2CE15</accession>
<dbReference type="InterPro" id="IPR036764">
    <property type="entry name" value="Peptidase_Prp_sf"/>
</dbReference>
<dbReference type="SUPFAM" id="SSF118010">
    <property type="entry name" value="TM1457-like"/>
    <property type="match status" value="1"/>
</dbReference>
<evidence type="ECO:0000313" key="8">
    <source>
        <dbReference type="Proteomes" id="UP000886824"/>
    </source>
</evidence>
<evidence type="ECO:0000256" key="2">
    <source>
        <dbReference type="ARBA" id="ARBA00022670"/>
    </source>
</evidence>
<reference evidence="7" key="1">
    <citation type="journal article" date="2021" name="PeerJ">
        <title>Extensive microbial diversity within the chicken gut microbiome revealed by metagenomics and culture.</title>
        <authorList>
            <person name="Gilroy R."/>
            <person name="Ravi A."/>
            <person name="Getino M."/>
            <person name="Pursley I."/>
            <person name="Horton D.L."/>
            <person name="Alikhan N.F."/>
            <person name="Baker D."/>
            <person name="Gharbi K."/>
            <person name="Hall N."/>
            <person name="Watson M."/>
            <person name="Adriaenssens E.M."/>
            <person name="Foster-Nyarko E."/>
            <person name="Jarju S."/>
            <person name="Secka A."/>
            <person name="Antonio M."/>
            <person name="Oren A."/>
            <person name="Chaudhuri R.R."/>
            <person name="La Ragione R."/>
            <person name="Hildebrand F."/>
            <person name="Pallen M.J."/>
        </authorList>
    </citation>
    <scope>NUCLEOTIDE SEQUENCE</scope>
    <source>
        <strain evidence="7">CHK33-7979</strain>
    </source>
</reference>
<evidence type="ECO:0000256" key="6">
    <source>
        <dbReference type="ARBA" id="ARBA00044538"/>
    </source>
</evidence>
<dbReference type="PANTHER" id="PTHR39178">
    <property type="entry name" value="HYPOTHETICAL RIBOSOME-ASSOCIATED PROTEIN"/>
    <property type="match status" value="1"/>
</dbReference>
<dbReference type="GO" id="GO:0008234">
    <property type="term" value="F:cysteine-type peptidase activity"/>
    <property type="evidence" value="ECO:0007669"/>
    <property type="project" value="UniProtKB-KW"/>
</dbReference>
<dbReference type="Gene3D" id="3.30.70.1490">
    <property type="entry name" value="Cysteine protease Prp"/>
    <property type="match status" value="1"/>
</dbReference>
<dbReference type="EMBL" id="DXCX01000035">
    <property type="protein sequence ID" value="HIY73034.1"/>
    <property type="molecule type" value="Genomic_DNA"/>
</dbReference>